<keyword evidence="10" id="KW-1185">Reference proteome</keyword>
<evidence type="ECO:0000256" key="6">
    <source>
        <dbReference type="ARBA" id="ARBA00023136"/>
    </source>
</evidence>
<evidence type="ECO:0000256" key="2">
    <source>
        <dbReference type="ARBA" id="ARBA00022448"/>
    </source>
</evidence>
<evidence type="ECO:0000256" key="1">
    <source>
        <dbReference type="ARBA" id="ARBA00004651"/>
    </source>
</evidence>
<dbReference type="Pfam" id="PF01554">
    <property type="entry name" value="MatE"/>
    <property type="match status" value="2"/>
</dbReference>
<proteinExistence type="predicted"/>
<dbReference type="NCBIfam" id="TIGR00797">
    <property type="entry name" value="matE"/>
    <property type="match status" value="1"/>
</dbReference>
<dbReference type="InterPro" id="IPR047135">
    <property type="entry name" value="YsiQ"/>
</dbReference>
<feature type="transmembrane region" description="Helical" evidence="8">
    <location>
        <begin position="94"/>
        <end position="119"/>
    </location>
</feature>
<comment type="subcellular location">
    <subcellularLocation>
        <location evidence="1">Cell membrane</location>
        <topology evidence="1">Multi-pass membrane protein</topology>
    </subcellularLocation>
</comment>
<gene>
    <name evidence="9" type="ORF">ATI61_108387</name>
</gene>
<feature type="transmembrane region" description="Helical" evidence="8">
    <location>
        <begin position="452"/>
        <end position="474"/>
    </location>
</feature>
<evidence type="ECO:0000256" key="3">
    <source>
        <dbReference type="ARBA" id="ARBA00022475"/>
    </source>
</evidence>
<feature type="transmembrane region" description="Helical" evidence="8">
    <location>
        <begin position="355"/>
        <end position="376"/>
    </location>
</feature>
<feature type="transmembrane region" description="Helical" evidence="8">
    <location>
        <begin position="426"/>
        <end position="446"/>
    </location>
</feature>
<feature type="transmembrane region" description="Helical" evidence="8">
    <location>
        <begin position="233"/>
        <end position="255"/>
    </location>
</feature>
<feature type="transmembrane region" description="Helical" evidence="8">
    <location>
        <begin position="172"/>
        <end position="192"/>
    </location>
</feature>
<evidence type="ECO:0000313" key="9">
    <source>
        <dbReference type="EMBL" id="REG28845.1"/>
    </source>
</evidence>
<comment type="caution">
    <text evidence="9">The sequence shown here is derived from an EMBL/GenBank/DDBJ whole genome shotgun (WGS) entry which is preliminary data.</text>
</comment>
<feature type="region of interest" description="Disordered" evidence="7">
    <location>
        <begin position="1"/>
        <end position="46"/>
    </location>
</feature>
<keyword evidence="4 8" id="KW-0812">Transmembrane</keyword>
<keyword evidence="2" id="KW-0813">Transport</keyword>
<evidence type="ECO:0000256" key="8">
    <source>
        <dbReference type="SAM" id="Phobius"/>
    </source>
</evidence>
<keyword evidence="3" id="KW-1003">Cell membrane</keyword>
<accession>A0ABX9JXA6</accession>
<dbReference type="InterPro" id="IPR048279">
    <property type="entry name" value="MdtK-like"/>
</dbReference>
<dbReference type="CDD" id="cd13134">
    <property type="entry name" value="MATE_like_8"/>
    <property type="match status" value="1"/>
</dbReference>
<evidence type="ECO:0000256" key="4">
    <source>
        <dbReference type="ARBA" id="ARBA00022692"/>
    </source>
</evidence>
<dbReference type="PIRSF" id="PIRSF006603">
    <property type="entry name" value="DinF"/>
    <property type="match status" value="1"/>
</dbReference>
<feature type="transmembrane region" description="Helical" evidence="8">
    <location>
        <begin position="131"/>
        <end position="152"/>
    </location>
</feature>
<feature type="transmembrane region" description="Helical" evidence="8">
    <location>
        <begin position="60"/>
        <end position="82"/>
    </location>
</feature>
<keyword evidence="5 8" id="KW-1133">Transmembrane helix</keyword>
<reference evidence="9 10" key="1">
    <citation type="submission" date="2018-08" db="EMBL/GenBank/DDBJ databases">
        <title>Genomic Encyclopedia of Archaeal and Bacterial Type Strains, Phase II (KMG-II): from individual species to whole genera.</title>
        <authorList>
            <person name="Goeker M."/>
        </authorList>
    </citation>
    <scope>NUCLEOTIDE SEQUENCE [LARGE SCALE GENOMIC DNA]</scope>
    <source>
        <strain evidence="9 10">DSM 2261</strain>
    </source>
</reference>
<name>A0ABX9JXA6_9BACT</name>
<feature type="transmembrane region" description="Helical" evidence="8">
    <location>
        <begin position="299"/>
        <end position="317"/>
    </location>
</feature>
<evidence type="ECO:0000313" key="10">
    <source>
        <dbReference type="Proteomes" id="UP000256345"/>
    </source>
</evidence>
<feature type="transmembrane region" description="Helical" evidence="8">
    <location>
        <begin position="396"/>
        <end position="414"/>
    </location>
</feature>
<keyword evidence="6 8" id="KW-0472">Membrane</keyword>
<sequence length="501" mass="54813">MSIRSWLDTPRQADRQAPPERSTPGPSHEKRPRVTNETAVHPGTTSGQPALGLLQLTWPIFLEFLLFMMMGTADTLMLSGVSDDAVSAVGVVNQYIFLCILIMEVISNGASIVVAQYIGARRAQEAARISAVAITLNFLLGLTVSAGLLLFGDTILTHMNLQGPVLAHARTYMGIAGGFLFIQALINVFSSLIRTYGFTRQSMYVSLGMNVIHVLGNYLLIFGHAGFPELGVAGAALSTVLSRSVALAVFIWMLYRVMDVRMAPRDYVTFPRDYIRKILKVGVPSAVEQMTYHACQTVFLYYVTWLGSAALAARQYAHAISQYVFLFSLAIGIGTSILIGRLVGANRRDEAYRQALRSLKWAVAITVLVDVAAILLRKPLVGLFTTNADIIRLTSQVIVLSLILETGRSFNLVLVNALRAAGDATFTVYMGFLSMACLSLSLGYLFVFKLNLGLAGVWLAVAADEWTRGIVFWFRWRSRAWERQSLVGPAVEQPGTVATAS</sequence>
<evidence type="ECO:0000256" key="7">
    <source>
        <dbReference type="SAM" id="MobiDB-lite"/>
    </source>
</evidence>
<dbReference type="PANTHER" id="PTHR42925">
    <property type="entry name" value="MULTIDRUG AND TOXIN EFFLUX PROTEIN MATE FAMILY"/>
    <property type="match status" value="1"/>
</dbReference>
<dbReference type="Proteomes" id="UP000256345">
    <property type="component" value="Unassembled WGS sequence"/>
</dbReference>
<feature type="compositionally biased region" description="Polar residues" evidence="7">
    <location>
        <begin position="35"/>
        <end position="46"/>
    </location>
</feature>
<feature type="transmembrane region" description="Helical" evidence="8">
    <location>
        <begin position="323"/>
        <end position="343"/>
    </location>
</feature>
<dbReference type="EMBL" id="QUMU01000008">
    <property type="protein sequence ID" value="REG28845.1"/>
    <property type="molecule type" value="Genomic_DNA"/>
</dbReference>
<dbReference type="PANTHER" id="PTHR42925:SF1">
    <property type="entry name" value="VIRULENCE FACTOR MVIN"/>
    <property type="match status" value="1"/>
</dbReference>
<dbReference type="InterPro" id="IPR002528">
    <property type="entry name" value="MATE_fam"/>
</dbReference>
<evidence type="ECO:0000256" key="5">
    <source>
        <dbReference type="ARBA" id="ARBA00022989"/>
    </source>
</evidence>
<feature type="transmembrane region" description="Helical" evidence="8">
    <location>
        <begin position="204"/>
        <end position="227"/>
    </location>
</feature>
<organism evidence="9 10">
    <name type="scientific">Archangium gephyra</name>
    <dbReference type="NCBI Taxonomy" id="48"/>
    <lineage>
        <taxon>Bacteria</taxon>
        <taxon>Pseudomonadati</taxon>
        <taxon>Myxococcota</taxon>
        <taxon>Myxococcia</taxon>
        <taxon>Myxococcales</taxon>
        <taxon>Cystobacterineae</taxon>
        <taxon>Archangiaceae</taxon>
        <taxon>Archangium</taxon>
    </lineage>
</organism>
<protein>
    <submittedName>
        <fullName evidence="9">MATE family efflux protein</fullName>
    </submittedName>
</protein>